<evidence type="ECO:0000256" key="5">
    <source>
        <dbReference type="ARBA" id="ARBA00022989"/>
    </source>
</evidence>
<evidence type="ECO:0000256" key="10">
    <source>
        <dbReference type="ARBA" id="ARBA00023157"/>
    </source>
</evidence>
<accession>A0A4U0F752</accession>
<evidence type="ECO:0000256" key="4">
    <source>
        <dbReference type="ARBA" id="ARBA00022723"/>
    </source>
</evidence>
<evidence type="ECO:0000313" key="14">
    <source>
        <dbReference type="Proteomes" id="UP000309673"/>
    </source>
</evidence>
<dbReference type="Proteomes" id="UP000309673">
    <property type="component" value="Unassembled WGS sequence"/>
</dbReference>
<dbReference type="GO" id="GO:0016491">
    <property type="term" value="F:oxidoreductase activity"/>
    <property type="evidence" value="ECO:0007669"/>
    <property type="project" value="UniProtKB-KW"/>
</dbReference>
<feature type="transmembrane region" description="Helical" evidence="12">
    <location>
        <begin position="283"/>
        <end position="306"/>
    </location>
</feature>
<dbReference type="InterPro" id="IPR050450">
    <property type="entry name" value="COX15/CtaA_HemeA_synthase"/>
</dbReference>
<dbReference type="AlphaFoldDB" id="A0A4U0F752"/>
<sequence length="314" mass="33961">MTVQRYKLLTMLTCLGMFLVLLVGVLVTNTDSGRGCGTDWPLCNGKFVPAYTVESLVEYSHRAVSGIVGLLIGATFLVTLMWRPVRRKEPVWYASAGLFFTFLQAALGAMAVVWPTSSAVLALHFGISLFAFTSTWLLYSYAKRLAATGDASESVTDTASGSLGRIPRSVFQLTAVILVYCYGVVYLGAYIRHTHSGGGCIGWPLCNGDVVPELAGATGIAFAHRIAAFVMLLLVVALVFFVRSRTGAASETTRLANISLWLVVLQVLSGGLLSYTLDNPDVYVFTSLLHTIIISALFSMLCLLALRARHLSRD</sequence>
<keyword evidence="7" id="KW-0408">Iron</keyword>
<dbReference type="GO" id="GO:0006784">
    <property type="term" value="P:heme A biosynthetic process"/>
    <property type="evidence" value="ECO:0007669"/>
    <property type="project" value="InterPro"/>
</dbReference>
<dbReference type="GO" id="GO:0046872">
    <property type="term" value="F:metal ion binding"/>
    <property type="evidence" value="ECO:0007669"/>
    <property type="project" value="UniProtKB-KW"/>
</dbReference>
<gene>
    <name evidence="13" type="ORF">E5161_17835</name>
</gene>
<feature type="transmembrane region" description="Helical" evidence="12">
    <location>
        <begin position="120"/>
        <end position="139"/>
    </location>
</feature>
<feature type="transmembrane region" description="Helical" evidence="12">
    <location>
        <begin position="92"/>
        <end position="114"/>
    </location>
</feature>
<dbReference type="Pfam" id="PF02628">
    <property type="entry name" value="COX15-CtaA"/>
    <property type="match status" value="3"/>
</dbReference>
<dbReference type="RefSeq" id="WP_136779244.1">
    <property type="nucleotide sequence ID" value="NZ_SUPK01000009.1"/>
</dbReference>
<evidence type="ECO:0000256" key="8">
    <source>
        <dbReference type="ARBA" id="ARBA00023133"/>
    </source>
</evidence>
<name>A0A4U0F752_9BACL</name>
<keyword evidence="5 12" id="KW-1133">Transmembrane helix</keyword>
<feature type="transmembrane region" description="Helical" evidence="12">
    <location>
        <begin position="222"/>
        <end position="243"/>
    </location>
</feature>
<evidence type="ECO:0000256" key="6">
    <source>
        <dbReference type="ARBA" id="ARBA00023002"/>
    </source>
</evidence>
<dbReference type="PANTHER" id="PTHR35457">
    <property type="entry name" value="HEME A SYNTHASE"/>
    <property type="match status" value="1"/>
</dbReference>
<evidence type="ECO:0000256" key="1">
    <source>
        <dbReference type="ARBA" id="ARBA00004141"/>
    </source>
</evidence>
<keyword evidence="2" id="KW-1003">Cell membrane</keyword>
<dbReference type="InterPro" id="IPR003780">
    <property type="entry name" value="COX15/CtaA_fam"/>
</dbReference>
<feature type="transmembrane region" description="Helical" evidence="12">
    <location>
        <begin position="255"/>
        <end position="277"/>
    </location>
</feature>
<evidence type="ECO:0000313" key="13">
    <source>
        <dbReference type="EMBL" id="TJY39804.1"/>
    </source>
</evidence>
<feature type="transmembrane region" description="Helical" evidence="12">
    <location>
        <begin position="170"/>
        <end position="189"/>
    </location>
</feature>
<keyword evidence="4" id="KW-0479">Metal-binding</keyword>
<organism evidence="13 14">
    <name type="scientific">Cohnella pontilimi</name>
    <dbReference type="NCBI Taxonomy" id="2564100"/>
    <lineage>
        <taxon>Bacteria</taxon>
        <taxon>Bacillati</taxon>
        <taxon>Bacillota</taxon>
        <taxon>Bacilli</taxon>
        <taxon>Bacillales</taxon>
        <taxon>Paenibacillaceae</taxon>
        <taxon>Cohnella</taxon>
    </lineage>
</organism>
<evidence type="ECO:0000256" key="9">
    <source>
        <dbReference type="ARBA" id="ARBA00023136"/>
    </source>
</evidence>
<evidence type="ECO:0000256" key="2">
    <source>
        <dbReference type="ARBA" id="ARBA00022475"/>
    </source>
</evidence>
<keyword evidence="8" id="KW-0350">Heme biosynthesis</keyword>
<dbReference type="PANTHER" id="PTHR35457:SF1">
    <property type="entry name" value="HEME A SYNTHASE"/>
    <property type="match status" value="1"/>
</dbReference>
<reference evidence="13 14" key="1">
    <citation type="submission" date="2019-04" db="EMBL/GenBank/DDBJ databases">
        <title>Cohnella sp. nov., isolated from soil.</title>
        <authorList>
            <person name="Kim W."/>
        </authorList>
    </citation>
    <scope>NUCLEOTIDE SEQUENCE [LARGE SCALE GENOMIC DNA]</scope>
    <source>
        <strain evidence="13 14">CAU 1483</strain>
    </source>
</reference>
<keyword evidence="3 12" id="KW-0812">Transmembrane</keyword>
<evidence type="ECO:0000256" key="11">
    <source>
        <dbReference type="ARBA" id="ARBA00023444"/>
    </source>
</evidence>
<comment type="subcellular location">
    <subcellularLocation>
        <location evidence="1">Membrane</location>
        <topology evidence="1">Multi-pass membrane protein</topology>
    </subcellularLocation>
</comment>
<protein>
    <submittedName>
        <fullName evidence="13">Heme A synthase</fullName>
    </submittedName>
</protein>
<keyword evidence="9 12" id="KW-0472">Membrane</keyword>
<evidence type="ECO:0000256" key="3">
    <source>
        <dbReference type="ARBA" id="ARBA00022692"/>
    </source>
</evidence>
<dbReference type="OrthoDB" id="9816428at2"/>
<evidence type="ECO:0000256" key="7">
    <source>
        <dbReference type="ARBA" id="ARBA00023004"/>
    </source>
</evidence>
<comment type="caution">
    <text evidence="13">The sequence shown here is derived from an EMBL/GenBank/DDBJ whole genome shotgun (WGS) entry which is preliminary data.</text>
</comment>
<keyword evidence="14" id="KW-1185">Reference proteome</keyword>
<keyword evidence="10" id="KW-1015">Disulfide bond</keyword>
<dbReference type="EMBL" id="SUPK01000009">
    <property type="protein sequence ID" value="TJY39804.1"/>
    <property type="molecule type" value="Genomic_DNA"/>
</dbReference>
<evidence type="ECO:0000256" key="12">
    <source>
        <dbReference type="SAM" id="Phobius"/>
    </source>
</evidence>
<keyword evidence="6" id="KW-0560">Oxidoreductase</keyword>
<proteinExistence type="predicted"/>
<feature type="transmembrane region" description="Helical" evidence="12">
    <location>
        <begin position="59"/>
        <end position="80"/>
    </location>
</feature>
<dbReference type="GO" id="GO:0016020">
    <property type="term" value="C:membrane"/>
    <property type="evidence" value="ECO:0007669"/>
    <property type="project" value="UniProtKB-SubCell"/>
</dbReference>
<comment type="pathway">
    <text evidence="11">Porphyrin-containing compound metabolism.</text>
</comment>